<dbReference type="OrthoDB" id="877109at2"/>
<gene>
    <name evidence="1" type="ORF">EWM57_02565</name>
</gene>
<sequence>MFRLGAVAIALLVAVGLTACSLRMQPAERARPAVKPAPVAQKLPPPKPPRIYRLEHLDTLVKLPGRVINLYPAPRRTYEQLPPPAWLAPPPAESEAEELDIAAEEKRQLRQAGPKVKRVGKTLLLQPAAAAPVRLVDNPADDDSYVTYEYLTKLPNIHYWLVAAHLYEGGYYLLVNQQTGKRTRVWSPPSVAPDGRHFVCGNSDVLARFEPSGLQVWSAEEPAPRLLWERQTEWGVSGPRWLDNKTILFEQDFFDNGDVDTRVVRMTVVP</sequence>
<name>A0A4Q5LFU9_9BACT</name>
<dbReference type="EMBL" id="SEWE01000003">
    <property type="protein sequence ID" value="RYU83843.1"/>
    <property type="molecule type" value="Genomic_DNA"/>
</dbReference>
<reference evidence="1 2" key="1">
    <citation type="submission" date="2019-02" db="EMBL/GenBank/DDBJ databases">
        <title>Bacterial novel species isolated from soil.</title>
        <authorList>
            <person name="Jung H.-Y."/>
        </authorList>
    </citation>
    <scope>NUCLEOTIDE SEQUENCE [LARGE SCALE GENOMIC DNA]</scope>
    <source>
        <strain evidence="1 2">1-3-3-3</strain>
    </source>
</reference>
<evidence type="ECO:0000313" key="2">
    <source>
        <dbReference type="Proteomes" id="UP000294155"/>
    </source>
</evidence>
<accession>A0A4Q5LFU9</accession>
<dbReference type="PROSITE" id="PS51257">
    <property type="entry name" value="PROKAR_LIPOPROTEIN"/>
    <property type="match status" value="1"/>
</dbReference>
<evidence type="ECO:0000313" key="1">
    <source>
        <dbReference type="EMBL" id="RYU83843.1"/>
    </source>
</evidence>
<keyword evidence="2" id="KW-1185">Reference proteome</keyword>
<dbReference type="RefSeq" id="WP_129919556.1">
    <property type="nucleotide sequence ID" value="NZ_SEWE01000003.1"/>
</dbReference>
<dbReference type="AlphaFoldDB" id="A0A4Q5LFU9"/>
<protein>
    <submittedName>
        <fullName evidence="1">Uncharacterized protein</fullName>
    </submittedName>
</protein>
<organism evidence="1 2">
    <name type="scientific">Hymenobacter persicinus</name>
    <dbReference type="NCBI Taxonomy" id="2025506"/>
    <lineage>
        <taxon>Bacteria</taxon>
        <taxon>Pseudomonadati</taxon>
        <taxon>Bacteroidota</taxon>
        <taxon>Cytophagia</taxon>
        <taxon>Cytophagales</taxon>
        <taxon>Hymenobacteraceae</taxon>
        <taxon>Hymenobacter</taxon>
    </lineage>
</organism>
<proteinExistence type="predicted"/>
<dbReference type="SUPFAM" id="SSF82171">
    <property type="entry name" value="DPP6 N-terminal domain-like"/>
    <property type="match status" value="1"/>
</dbReference>
<comment type="caution">
    <text evidence="1">The sequence shown here is derived from an EMBL/GenBank/DDBJ whole genome shotgun (WGS) entry which is preliminary data.</text>
</comment>
<dbReference type="Proteomes" id="UP000294155">
    <property type="component" value="Unassembled WGS sequence"/>
</dbReference>